<comment type="caution">
    <text evidence="2">The sequence shown here is derived from an EMBL/GenBank/DDBJ whole genome shotgun (WGS) entry which is preliminary data.</text>
</comment>
<evidence type="ECO:0000313" key="2">
    <source>
        <dbReference type="EMBL" id="KVI11563.1"/>
    </source>
</evidence>
<feature type="region of interest" description="Disordered" evidence="1">
    <location>
        <begin position="118"/>
        <end position="147"/>
    </location>
</feature>
<proteinExistence type="predicted"/>
<dbReference type="Proteomes" id="UP000243975">
    <property type="component" value="Unassembled WGS sequence"/>
</dbReference>
<dbReference type="EMBL" id="LEKV01000081">
    <property type="protein sequence ID" value="KVI11563.1"/>
    <property type="molecule type" value="Genomic_DNA"/>
</dbReference>
<protein>
    <submittedName>
        <fullName evidence="2">Nucleotide-sugar transporter</fullName>
    </submittedName>
</protein>
<name>A0A118K722_CYNCS</name>
<dbReference type="AlphaFoldDB" id="A0A118K722"/>
<feature type="non-terminal residue" evidence="2">
    <location>
        <position position="165"/>
    </location>
</feature>
<organism evidence="2 3">
    <name type="scientific">Cynara cardunculus var. scolymus</name>
    <name type="common">Globe artichoke</name>
    <name type="synonym">Cynara scolymus</name>
    <dbReference type="NCBI Taxonomy" id="59895"/>
    <lineage>
        <taxon>Eukaryota</taxon>
        <taxon>Viridiplantae</taxon>
        <taxon>Streptophyta</taxon>
        <taxon>Embryophyta</taxon>
        <taxon>Tracheophyta</taxon>
        <taxon>Spermatophyta</taxon>
        <taxon>Magnoliopsida</taxon>
        <taxon>eudicotyledons</taxon>
        <taxon>Gunneridae</taxon>
        <taxon>Pentapetalae</taxon>
        <taxon>asterids</taxon>
        <taxon>campanulids</taxon>
        <taxon>Asterales</taxon>
        <taxon>Asteraceae</taxon>
        <taxon>Carduoideae</taxon>
        <taxon>Cardueae</taxon>
        <taxon>Carduinae</taxon>
        <taxon>Cynara</taxon>
    </lineage>
</organism>
<sequence>MLPQESRSILKFEVETCNDRGDVRVGKCNGKGQKDRENKDFRESKGGIDVSMVMKYADKIVKVYSTSVAMLNGLLFISSEMDLTKSCLQQTSYISNPLISLVGKTMASKFFVPSPFSTRQSLHRQQEPDEPAASPSSSPPPSTSVESAFNASTTALIARSSTDDV</sequence>
<dbReference type="Gramene" id="KVI11563">
    <property type="protein sequence ID" value="KVI11563"/>
    <property type="gene ID" value="Ccrd_010025"/>
</dbReference>
<keyword evidence="3" id="KW-1185">Reference proteome</keyword>
<reference evidence="2 3" key="1">
    <citation type="journal article" date="2016" name="Sci. Rep.">
        <title>The genome sequence of the outbreeding globe artichoke constructed de novo incorporating a phase-aware low-pass sequencing strategy of F1 progeny.</title>
        <authorList>
            <person name="Scaglione D."/>
            <person name="Reyes-Chin-Wo S."/>
            <person name="Acquadro A."/>
            <person name="Froenicke L."/>
            <person name="Portis E."/>
            <person name="Beitel C."/>
            <person name="Tirone M."/>
            <person name="Mauro R."/>
            <person name="Lo Monaco A."/>
            <person name="Mauromicale G."/>
            <person name="Faccioli P."/>
            <person name="Cattivelli L."/>
            <person name="Rieseberg L."/>
            <person name="Michelmore R."/>
            <person name="Lanteri S."/>
        </authorList>
    </citation>
    <scope>NUCLEOTIDE SEQUENCE [LARGE SCALE GENOMIC DNA]</scope>
    <source>
        <strain evidence="2">2C</strain>
    </source>
</reference>
<evidence type="ECO:0000256" key="1">
    <source>
        <dbReference type="SAM" id="MobiDB-lite"/>
    </source>
</evidence>
<evidence type="ECO:0000313" key="3">
    <source>
        <dbReference type="Proteomes" id="UP000243975"/>
    </source>
</evidence>
<gene>
    <name evidence="2" type="ORF">Ccrd_010025</name>
</gene>
<accession>A0A118K722</accession>